<comment type="similarity">
    <text evidence="1 3">Belongs to the short-chain dehydrogenases/reductases (SDR) family.</text>
</comment>
<dbReference type="PRINTS" id="PR00081">
    <property type="entry name" value="GDHRDH"/>
</dbReference>
<sequence length="334" mass="34630">MSTSTLTSKNTIQEWLDHSVGGPILRGVLARGGQTEEELRPARQLSLRALVEIGQGRFPQELVDMLVKEANDGVIPAEETEETSAPTANARFSGKTVIVSGAGSGIGRATARRIINEGGRVIAVDVASDRLDDLATASPDGSVVTVQADITSAEGRDAILTAVGGRVDGLANVAGIMDGMTPLHETEDELWQRVFAVNVDGTFALSRAVLPAMLAHGRGAIVNVASEASLRGNAAGTAYTASKHAVVGITKSSAFFYGPSGIRTNAVAPGPTATGIEGRMSSPFARERLSPFMALIPPVVDADQMAASITWLLSDDSANVNGIILASDGGWSVQ</sequence>
<organism evidence="4 5">
    <name type="scientific">Pseudarthrobacter siccitolerans</name>
    <dbReference type="NCBI Taxonomy" id="861266"/>
    <lineage>
        <taxon>Bacteria</taxon>
        <taxon>Bacillati</taxon>
        <taxon>Actinomycetota</taxon>
        <taxon>Actinomycetes</taxon>
        <taxon>Micrococcales</taxon>
        <taxon>Micrococcaceae</taxon>
        <taxon>Pseudarthrobacter</taxon>
    </lineage>
</organism>
<evidence type="ECO:0000313" key="5">
    <source>
        <dbReference type="Proteomes" id="UP001236806"/>
    </source>
</evidence>
<dbReference type="RefSeq" id="WP_306637095.1">
    <property type="nucleotide sequence ID" value="NZ_JAUSXB010000001.1"/>
</dbReference>
<gene>
    <name evidence="4" type="ORF">QFZ36_002644</name>
</gene>
<protein>
    <submittedName>
        <fullName evidence="4">NAD(P)-dependent dehydrogenase (Short-subunit alcohol dehydrogenase family)</fullName>
    </submittedName>
</protein>
<dbReference type="Gene3D" id="3.40.50.720">
    <property type="entry name" value="NAD(P)-binding Rossmann-like Domain"/>
    <property type="match status" value="1"/>
</dbReference>
<evidence type="ECO:0000256" key="3">
    <source>
        <dbReference type="RuleBase" id="RU000363"/>
    </source>
</evidence>
<name>A0ABU0PM82_9MICC</name>
<evidence type="ECO:0000313" key="4">
    <source>
        <dbReference type="EMBL" id="MDQ0675083.1"/>
    </source>
</evidence>
<keyword evidence="2" id="KW-0560">Oxidoreductase</keyword>
<dbReference type="InterPro" id="IPR002347">
    <property type="entry name" value="SDR_fam"/>
</dbReference>
<reference evidence="4 5" key="1">
    <citation type="submission" date="2023-07" db="EMBL/GenBank/DDBJ databases">
        <title>Comparative genomics of wheat-associated soil bacteria to identify genetic determinants of phenazine resistance.</title>
        <authorList>
            <person name="Mouncey N."/>
        </authorList>
    </citation>
    <scope>NUCLEOTIDE SEQUENCE [LARGE SCALE GENOMIC DNA]</scope>
    <source>
        <strain evidence="4 5">W1I3</strain>
    </source>
</reference>
<evidence type="ECO:0000256" key="1">
    <source>
        <dbReference type="ARBA" id="ARBA00006484"/>
    </source>
</evidence>
<proteinExistence type="inferred from homology"/>
<dbReference type="Pfam" id="PF00106">
    <property type="entry name" value="adh_short"/>
    <property type="match status" value="1"/>
</dbReference>
<dbReference type="PRINTS" id="PR00080">
    <property type="entry name" value="SDRFAMILY"/>
</dbReference>
<accession>A0ABU0PM82</accession>
<dbReference type="PANTHER" id="PTHR43477:SF1">
    <property type="entry name" value="DIHYDROANTICAPSIN 7-DEHYDROGENASE"/>
    <property type="match status" value="1"/>
</dbReference>
<dbReference type="Proteomes" id="UP001236806">
    <property type="component" value="Unassembled WGS sequence"/>
</dbReference>
<comment type="caution">
    <text evidence="4">The sequence shown here is derived from an EMBL/GenBank/DDBJ whole genome shotgun (WGS) entry which is preliminary data.</text>
</comment>
<dbReference type="InterPro" id="IPR051122">
    <property type="entry name" value="SDR_DHRS6-like"/>
</dbReference>
<dbReference type="EMBL" id="JAUSXB010000001">
    <property type="protein sequence ID" value="MDQ0675083.1"/>
    <property type="molecule type" value="Genomic_DNA"/>
</dbReference>
<dbReference type="InterPro" id="IPR036291">
    <property type="entry name" value="NAD(P)-bd_dom_sf"/>
</dbReference>
<keyword evidence="5" id="KW-1185">Reference proteome</keyword>
<evidence type="ECO:0000256" key="2">
    <source>
        <dbReference type="ARBA" id="ARBA00023002"/>
    </source>
</evidence>
<dbReference type="PANTHER" id="PTHR43477">
    <property type="entry name" value="DIHYDROANTICAPSIN 7-DEHYDROGENASE"/>
    <property type="match status" value="1"/>
</dbReference>
<dbReference type="CDD" id="cd05233">
    <property type="entry name" value="SDR_c"/>
    <property type="match status" value="1"/>
</dbReference>
<dbReference type="SUPFAM" id="SSF51735">
    <property type="entry name" value="NAD(P)-binding Rossmann-fold domains"/>
    <property type="match status" value="1"/>
</dbReference>